<keyword evidence="7" id="KW-1185">Reference proteome</keyword>
<comment type="similarity">
    <text evidence="5">Belongs to the glutamate--cysteine ligase type 2 family. EgtA subfamily.</text>
</comment>
<dbReference type="AlphaFoldDB" id="A0A087AFX2"/>
<dbReference type="EC" id="6.3.2.2" evidence="5"/>
<protein>
    <recommendedName>
        <fullName evidence="5">Glutamate--cysteine ligase</fullName>
        <ecNumber evidence="5">6.3.2.2</ecNumber>
    </recommendedName>
</protein>
<evidence type="ECO:0000256" key="5">
    <source>
        <dbReference type="PIRNR" id="PIRNR017901"/>
    </source>
</evidence>
<evidence type="ECO:0000313" key="6">
    <source>
        <dbReference type="EMBL" id="KFI57672.1"/>
    </source>
</evidence>
<comment type="function">
    <text evidence="5">Catalyzes the synthesis of gamma-glutamylcysteine (gamma-GC).</text>
</comment>
<dbReference type="InterPro" id="IPR014746">
    <property type="entry name" value="Gln_synth/guanido_kin_cat_dom"/>
</dbReference>
<keyword evidence="1 5" id="KW-0436">Ligase</keyword>
<dbReference type="GO" id="GO:0005524">
    <property type="term" value="F:ATP binding"/>
    <property type="evidence" value="ECO:0007669"/>
    <property type="project" value="UniProtKB-UniRule"/>
</dbReference>
<dbReference type="EMBL" id="JGYW01000009">
    <property type="protein sequence ID" value="KFI57672.1"/>
    <property type="molecule type" value="Genomic_DNA"/>
</dbReference>
<comment type="catalytic activity">
    <reaction evidence="4 5">
        <text>L-cysteine + L-glutamate + ATP = gamma-L-glutamyl-L-cysteine + ADP + phosphate + H(+)</text>
        <dbReference type="Rhea" id="RHEA:13285"/>
        <dbReference type="ChEBI" id="CHEBI:15378"/>
        <dbReference type="ChEBI" id="CHEBI:29985"/>
        <dbReference type="ChEBI" id="CHEBI:30616"/>
        <dbReference type="ChEBI" id="CHEBI:35235"/>
        <dbReference type="ChEBI" id="CHEBI:43474"/>
        <dbReference type="ChEBI" id="CHEBI:58173"/>
        <dbReference type="ChEBI" id="CHEBI:456216"/>
        <dbReference type="EC" id="6.3.2.2"/>
    </reaction>
</comment>
<keyword evidence="3 5" id="KW-0067">ATP-binding</keyword>
<dbReference type="Pfam" id="PF04107">
    <property type="entry name" value="GCS2"/>
    <property type="match status" value="1"/>
</dbReference>
<dbReference type="SUPFAM" id="SSF55931">
    <property type="entry name" value="Glutamine synthetase/guanido kinase"/>
    <property type="match status" value="1"/>
</dbReference>
<keyword evidence="2 5" id="KW-0547">Nucleotide-binding</keyword>
<evidence type="ECO:0000313" key="7">
    <source>
        <dbReference type="Proteomes" id="UP000029074"/>
    </source>
</evidence>
<dbReference type="Gene3D" id="3.30.590.20">
    <property type="match status" value="1"/>
</dbReference>
<dbReference type="PANTHER" id="PTHR34378">
    <property type="entry name" value="GLUTAMATE--CYSTEINE LIGASE, CHLOROPLASTIC"/>
    <property type="match status" value="1"/>
</dbReference>
<dbReference type="PANTHER" id="PTHR34378:SF1">
    <property type="entry name" value="GLUTAMATE--CYSTEINE LIGASE, CHLOROPLASTIC"/>
    <property type="match status" value="1"/>
</dbReference>
<dbReference type="Proteomes" id="UP000029074">
    <property type="component" value="Unassembled WGS sequence"/>
</dbReference>
<evidence type="ECO:0000256" key="4">
    <source>
        <dbReference type="ARBA" id="ARBA00048819"/>
    </source>
</evidence>
<organism evidence="6 7">
    <name type="scientific">Bifidobacterium gallicum DSM 20093 = LMG 11596</name>
    <dbReference type="NCBI Taxonomy" id="561180"/>
    <lineage>
        <taxon>Bacteria</taxon>
        <taxon>Bacillati</taxon>
        <taxon>Actinomycetota</taxon>
        <taxon>Actinomycetes</taxon>
        <taxon>Bifidobacteriales</taxon>
        <taxon>Bifidobacteriaceae</taxon>
        <taxon>Bifidobacterium</taxon>
    </lineage>
</organism>
<proteinExistence type="inferred from homology"/>
<reference evidence="6 7" key="1">
    <citation type="submission" date="2014-03" db="EMBL/GenBank/DDBJ databases">
        <title>Genomics of Bifidobacteria.</title>
        <authorList>
            <person name="Ventura M."/>
            <person name="Milani C."/>
            <person name="Lugli G.A."/>
        </authorList>
    </citation>
    <scope>NUCLEOTIDE SEQUENCE [LARGE SCALE GENOMIC DNA]</scope>
    <source>
        <strain evidence="6 7">LMG 11596</strain>
    </source>
</reference>
<evidence type="ECO:0000256" key="2">
    <source>
        <dbReference type="ARBA" id="ARBA00022741"/>
    </source>
</evidence>
<evidence type="ECO:0000256" key="3">
    <source>
        <dbReference type="ARBA" id="ARBA00022840"/>
    </source>
</evidence>
<dbReference type="GO" id="GO:0006750">
    <property type="term" value="P:glutathione biosynthetic process"/>
    <property type="evidence" value="ECO:0007669"/>
    <property type="project" value="UniProtKB-UniRule"/>
</dbReference>
<sequence>MSRPLPPLPSYAHMLAKPNPKHMASLLAFFERGCTQRGTGGFGVEIEHLPVHNADDTAVTYFEERGVQALLERLRPYYDAAKEVRTDDGQLVGLGRDRVSVTLEPGGQLETSIGVLNEPAELTPLYREFREELDPIAEELGFRMVNYGYQPVSRALDIPVNPKPRYAAMTEYLGRVGQFGPAMMRASSSTQVSLDYVDERDSIIKMRLATAVAPILSWMFRNSPYFEGAENPWPLMRQRMWDYLDFQRTNVSPGLYDPRFDWETYANDVLCTPLMFADLTHTPEADGELEYAAFHQNAGDVYPDRELNDYEINHILSTHFNDVRLKNFIEIRHWDSLPVERAERLTQIVGGMFYDEARRERLVALLDGLREEDVFEAKATLQARGGNARPYDRSLDEWADLLGVTEAGGTLAAVPGDAKYPDVFQK</sequence>
<dbReference type="InterPro" id="IPR035434">
    <property type="entry name" value="GCL_bact_plant"/>
</dbReference>
<dbReference type="OrthoDB" id="9780152at2"/>
<name>A0A087AFX2_9BIFI</name>
<comment type="caution">
    <text evidence="6">The sequence shown here is derived from an EMBL/GenBank/DDBJ whole genome shotgun (WGS) entry which is preliminary data.</text>
</comment>
<dbReference type="PIRSF" id="PIRSF017901">
    <property type="entry name" value="GCL"/>
    <property type="match status" value="1"/>
</dbReference>
<dbReference type="RefSeq" id="WP_044085206.1">
    <property type="nucleotide sequence ID" value="NZ_ABXB03000002.1"/>
</dbReference>
<evidence type="ECO:0000256" key="1">
    <source>
        <dbReference type="ARBA" id="ARBA00022598"/>
    </source>
</evidence>
<gene>
    <name evidence="6" type="ORF">BGLCM_1361</name>
</gene>
<dbReference type="GO" id="GO:0004357">
    <property type="term" value="F:glutamate-cysteine ligase activity"/>
    <property type="evidence" value="ECO:0007669"/>
    <property type="project" value="UniProtKB-UniRule"/>
</dbReference>
<dbReference type="InterPro" id="IPR006336">
    <property type="entry name" value="GCS2"/>
</dbReference>
<accession>A0A087AFX2</accession>